<evidence type="ECO:0000313" key="1">
    <source>
        <dbReference type="EMBL" id="MDU0368823.1"/>
    </source>
</evidence>
<accession>A0ABU3TBS7</accession>
<reference evidence="1 2" key="1">
    <citation type="submission" date="2023-10" db="EMBL/GenBank/DDBJ databases">
        <title>Hymenobacter endophyticus sp. nov., an isolate from the leaf tissues of wheat.</title>
        <authorList>
            <person name="Dai Y."/>
        </authorList>
    </citation>
    <scope>NUCLEOTIDE SEQUENCE [LARGE SCALE GENOMIC DNA]</scope>
    <source>
        <strain evidence="1 2">ZK17L-C2</strain>
    </source>
</reference>
<evidence type="ECO:0008006" key="3">
    <source>
        <dbReference type="Google" id="ProtNLM"/>
    </source>
</evidence>
<proteinExistence type="predicted"/>
<name>A0ABU3TBS7_9BACT</name>
<comment type="caution">
    <text evidence="1">The sequence shown here is derived from an EMBL/GenBank/DDBJ whole genome shotgun (WGS) entry which is preliminary data.</text>
</comment>
<dbReference type="Proteomes" id="UP001250698">
    <property type="component" value="Unassembled WGS sequence"/>
</dbReference>
<evidence type="ECO:0000313" key="2">
    <source>
        <dbReference type="Proteomes" id="UP001250698"/>
    </source>
</evidence>
<sequence>MIPGLGLLLALVSRRQRNRADENHLRRELLAHQRRQLLHAQLPDLGTARRAFGPRFDSLHQLLVRHDLAGLGPDAPASPLYPELARTLLYRLPKATTPGQRLGLLQQEVYLWFGREVRLPEPDDALTQAFEAWQQSELDQANQAARL</sequence>
<dbReference type="EMBL" id="JAWDJT010000001">
    <property type="protein sequence ID" value="MDU0368823.1"/>
    <property type="molecule type" value="Genomic_DNA"/>
</dbReference>
<keyword evidence="2" id="KW-1185">Reference proteome</keyword>
<protein>
    <recommendedName>
        <fullName evidence="3">DUF4129 domain-containing protein</fullName>
    </recommendedName>
</protein>
<dbReference type="RefSeq" id="WP_315996347.1">
    <property type="nucleotide sequence ID" value="NZ_JAWDJT010000001.1"/>
</dbReference>
<gene>
    <name evidence="1" type="ORF">ROI90_00325</name>
</gene>
<organism evidence="1 2">
    <name type="scientific">Hymenobacter endophyticus</name>
    <dbReference type="NCBI Taxonomy" id="3076335"/>
    <lineage>
        <taxon>Bacteria</taxon>
        <taxon>Pseudomonadati</taxon>
        <taxon>Bacteroidota</taxon>
        <taxon>Cytophagia</taxon>
        <taxon>Cytophagales</taxon>
        <taxon>Hymenobacteraceae</taxon>
        <taxon>Hymenobacter</taxon>
    </lineage>
</organism>